<proteinExistence type="inferred from homology"/>
<evidence type="ECO:0000256" key="2">
    <source>
        <dbReference type="ARBA" id="ARBA00009137"/>
    </source>
</evidence>
<evidence type="ECO:0000256" key="5">
    <source>
        <dbReference type="ARBA" id="ARBA00022692"/>
    </source>
</evidence>
<keyword evidence="5 9" id="KW-0812">Transmembrane</keyword>
<evidence type="ECO:0000313" key="11">
    <source>
        <dbReference type="Proteomes" id="UP000254181"/>
    </source>
</evidence>
<keyword evidence="4" id="KW-1003">Cell membrane</keyword>
<dbReference type="Pfam" id="PF02386">
    <property type="entry name" value="TrkH"/>
    <property type="match status" value="1"/>
</dbReference>
<keyword evidence="7" id="KW-0406">Ion transport</keyword>
<dbReference type="PANTHER" id="PTHR32024:SF2">
    <property type="entry name" value="TRK SYSTEM POTASSIUM UPTAKE PROTEIN TRKG-RELATED"/>
    <property type="match status" value="1"/>
</dbReference>
<keyword evidence="3" id="KW-0813">Transport</keyword>
<dbReference type="InterPro" id="IPR003445">
    <property type="entry name" value="Cat_transpt"/>
</dbReference>
<evidence type="ECO:0000256" key="7">
    <source>
        <dbReference type="ARBA" id="ARBA00023065"/>
    </source>
</evidence>
<feature type="transmembrane region" description="Helical" evidence="9">
    <location>
        <begin position="30"/>
        <end position="49"/>
    </location>
</feature>
<dbReference type="EMBL" id="UGEM01000004">
    <property type="protein sequence ID" value="STP20184.1"/>
    <property type="molecule type" value="Genomic_DNA"/>
</dbReference>
<evidence type="ECO:0000256" key="1">
    <source>
        <dbReference type="ARBA" id="ARBA00004651"/>
    </source>
</evidence>
<gene>
    <name evidence="10" type="primary">trkG</name>
    <name evidence="10" type="ORF">NCTC9075_03626</name>
</gene>
<keyword evidence="8 9" id="KW-0472">Membrane</keyword>
<dbReference type="GO" id="GO:0008324">
    <property type="term" value="F:monoatomic cation transmembrane transporter activity"/>
    <property type="evidence" value="ECO:0007669"/>
    <property type="project" value="InterPro"/>
</dbReference>
<dbReference type="GO" id="GO:0030001">
    <property type="term" value="P:metal ion transport"/>
    <property type="evidence" value="ECO:0007669"/>
    <property type="project" value="UniProtKB-ARBA"/>
</dbReference>
<feature type="transmembrane region" description="Helical" evidence="9">
    <location>
        <begin position="61"/>
        <end position="82"/>
    </location>
</feature>
<evidence type="ECO:0000256" key="9">
    <source>
        <dbReference type="SAM" id="Phobius"/>
    </source>
</evidence>
<name>A0A377K967_ECOLX</name>
<accession>A0A377K967</accession>
<protein>
    <submittedName>
        <fullName evidence="10">Rac prophage potassium transporter subunit</fullName>
    </submittedName>
</protein>
<evidence type="ECO:0000256" key="8">
    <source>
        <dbReference type="ARBA" id="ARBA00023136"/>
    </source>
</evidence>
<dbReference type="PANTHER" id="PTHR32024">
    <property type="entry name" value="TRK SYSTEM POTASSIUM UPTAKE PROTEIN TRKG-RELATED"/>
    <property type="match status" value="1"/>
</dbReference>
<evidence type="ECO:0000313" key="10">
    <source>
        <dbReference type="EMBL" id="STP20184.1"/>
    </source>
</evidence>
<dbReference type="Proteomes" id="UP000254181">
    <property type="component" value="Unassembled WGS sequence"/>
</dbReference>
<comment type="subcellular location">
    <subcellularLocation>
        <location evidence="1">Cell membrane</location>
        <topology evidence="1">Multi-pass membrane protein</topology>
    </subcellularLocation>
</comment>
<keyword evidence="6 9" id="KW-1133">Transmembrane helix</keyword>
<sequence length="179" mass="20552">MCGFLVWLYSLSMLPPMVVALFYKEKSLFVFFITFVIFFCIGGGAWYTTKKSGIQLRTRDGFIIIVMFWILFSVISAFPLWIDSELNLTFIDALFEGVSGITTTGATVIDDVSSLPRAYLYYRSQLNFIGGLGVIVFWRLLYCHYWVLVVQSFISQKCQGHLRMTNLLPAWPIRHGHFG</sequence>
<comment type="similarity">
    <text evidence="2">Belongs to the TrkH potassium transport family.</text>
</comment>
<evidence type="ECO:0000256" key="4">
    <source>
        <dbReference type="ARBA" id="ARBA00022475"/>
    </source>
</evidence>
<evidence type="ECO:0000256" key="3">
    <source>
        <dbReference type="ARBA" id="ARBA00022448"/>
    </source>
</evidence>
<feature type="transmembrane region" description="Helical" evidence="9">
    <location>
        <begin position="128"/>
        <end position="154"/>
    </location>
</feature>
<dbReference type="GO" id="GO:0005886">
    <property type="term" value="C:plasma membrane"/>
    <property type="evidence" value="ECO:0007669"/>
    <property type="project" value="UniProtKB-SubCell"/>
</dbReference>
<organism evidence="10 11">
    <name type="scientific">Escherichia coli</name>
    <dbReference type="NCBI Taxonomy" id="562"/>
    <lineage>
        <taxon>Bacteria</taxon>
        <taxon>Pseudomonadati</taxon>
        <taxon>Pseudomonadota</taxon>
        <taxon>Gammaproteobacteria</taxon>
        <taxon>Enterobacterales</taxon>
        <taxon>Enterobacteriaceae</taxon>
        <taxon>Escherichia</taxon>
    </lineage>
</organism>
<reference evidence="10 11" key="1">
    <citation type="submission" date="2018-06" db="EMBL/GenBank/DDBJ databases">
        <authorList>
            <consortium name="Pathogen Informatics"/>
            <person name="Doyle S."/>
        </authorList>
    </citation>
    <scope>NUCLEOTIDE SEQUENCE [LARGE SCALE GENOMIC DNA]</scope>
    <source>
        <strain evidence="10 11">NCTC9075</strain>
    </source>
</reference>
<evidence type="ECO:0000256" key="6">
    <source>
        <dbReference type="ARBA" id="ARBA00022989"/>
    </source>
</evidence>
<dbReference type="AlphaFoldDB" id="A0A377K967"/>